<name>A0A2Z4IEZ4_9BACT</name>
<accession>A0A2Z4IEZ4</accession>
<evidence type="ECO:0000256" key="1">
    <source>
        <dbReference type="ARBA" id="ARBA00023002"/>
    </source>
</evidence>
<feature type="domain" description="Aldehyde dehydrogenase" evidence="2">
    <location>
        <begin position="3"/>
        <end position="385"/>
    </location>
</feature>
<dbReference type="GO" id="GO:0016620">
    <property type="term" value="F:oxidoreductase activity, acting on the aldehyde or oxo group of donors, NAD or NADP as acceptor"/>
    <property type="evidence" value="ECO:0007669"/>
    <property type="project" value="InterPro"/>
</dbReference>
<evidence type="ECO:0000313" key="3">
    <source>
        <dbReference type="EMBL" id="AWW29247.1"/>
    </source>
</evidence>
<dbReference type="KEGG" id="est:DN752_03315"/>
<dbReference type="Gene3D" id="3.40.605.10">
    <property type="entry name" value="Aldehyde Dehydrogenase, Chain A, domain 1"/>
    <property type="match status" value="1"/>
</dbReference>
<dbReference type="InterPro" id="IPR050740">
    <property type="entry name" value="Aldehyde_DH_Superfamily"/>
</dbReference>
<evidence type="ECO:0000313" key="4">
    <source>
        <dbReference type="Proteomes" id="UP000248688"/>
    </source>
</evidence>
<dbReference type="InterPro" id="IPR016162">
    <property type="entry name" value="Ald_DH_N"/>
</dbReference>
<dbReference type="AlphaFoldDB" id="A0A2Z4IEZ4"/>
<dbReference type="InterPro" id="IPR016161">
    <property type="entry name" value="Ald_DH/histidinol_DH"/>
</dbReference>
<dbReference type="PANTHER" id="PTHR43353">
    <property type="entry name" value="SUCCINATE-SEMIALDEHYDE DEHYDROGENASE, MITOCHONDRIAL"/>
    <property type="match status" value="1"/>
</dbReference>
<dbReference type="PANTHER" id="PTHR43353:SF3">
    <property type="entry name" value="ALDEHYDE DEHYDROGENASE-RELATED"/>
    <property type="match status" value="1"/>
</dbReference>
<evidence type="ECO:0000259" key="2">
    <source>
        <dbReference type="Pfam" id="PF00171"/>
    </source>
</evidence>
<dbReference type="InterPro" id="IPR044151">
    <property type="entry name" value="ALDH_KGSADH"/>
</dbReference>
<dbReference type="InterPro" id="IPR015590">
    <property type="entry name" value="Aldehyde_DH_dom"/>
</dbReference>
<protein>
    <submittedName>
        <fullName evidence="3">Aldehyde dehydrogenase (NADP(+))</fullName>
    </submittedName>
</protein>
<organism evidence="3 4">
    <name type="scientific">Echinicola strongylocentroti</name>
    <dbReference type="NCBI Taxonomy" id="1795355"/>
    <lineage>
        <taxon>Bacteria</taxon>
        <taxon>Pseudomonadati</taxon>
        <taxon>Bacteroidota</taxon>
        <taxon>Cytophagia</taxon>
        <taxon>Cytophagales</taxon>
        <taxon>Cyclobacteriaceae</taxon>
        <taxon>Echinicola</taxon>
    </lineage>
</organism>
<keyword evidence="1" id="KW-0560">Oxidoreductase</keyword>
<dbReference type="SUPFAM" id="SSF53720">
    <property type="entry name" value="ALDH-like"/>
    <property type="match status" value="1"/>
</dbReference>
<dbReference type="CDD" id="cd07129">
    <property type="entry name" value="ALDH_KGSADH"/>
    <property type="match status" value="1"/>
</dbReference>
<proteinExistence type="predicted"/>
<sequence>MMQLDKVLNQSEAAFEQYKTTSLADRASFLRVIAEQLEAVKETLIPTACAESNLPEGRITGELGRTTGQIRLFATYVEEGTWLEATIDHADPDRAPVPKPDLRRMLVPLGPVAVFGASNFPLAFSTAGGDSISALAAGCTVVYKGHPGHPKTSLMVFEAIQKAITEAGFPEGVFQHIEGGIAEGQALVQHPAVKAVGFTGSFKGGKALFDLANDRSTPIPVYAEMGSINPIIAFEKALEQQAKVAGQYAQSLTLGAGQFCTNPGVIFVPSSIAESFAQHVGKALADTAGQEMLHEGIQTAYNESLDKLANAGGLHWIQKAAGKETGHPALALTDLDTWIREEALQEEVFGPFGIVVAYDSKEALLQAARSLQGQLTITLWASDEELSSQGALISALQEKCGRLLFGGVPTGVEVGHAMQHGGPYPATTDSRSTSVGVYAIKRFARPFAFQNCPDSLLPEVLKEANPLGIVRTVDGVFSIRYEV</sequence>
<dbReference type="InterPro" id="IPR016163">
    <property type="entry name" value="Ald_DH_C"/>
</dbReference>
<dbReference type="Pfam" id="PF00171">
    <property type="entry name" value="Aldedh"/>
    <property type="match status" value="1"/>
</dbReference>
<keyword evidence="4" id="KW-1185">Reference proteome</keyword>
<dbReference type="OrthoDB" id="9770537at2"/>
<dbReference type="Gene3D" id="3.40.309.10">
    <property type="entry name" value="Aldehyde Dehydrogenase, Chain A, domain 2"/>
    <property type="match status" value="1"/>
</dbReference>
<gene>
    <name evidence="3" type="ORF">DN752_03315</name>
</gene>
<dbReference type="Proteomes" id="UP000248688">
    <property type="component" value="Chromosome"/>
</dbReference>
<dbReference type="EMBL" id="CP030041">
    <property type="protein sequence ID" value="AWW29247.1"/>
    <property type="molecule type" value="Genomic_DNA"/>
</dbReference>
<reference evidence="3 4" key="1">
    <citation type="submission" date="2018-06" db="EMBL/GenBank/DDBJ databases">
        <title>Echinicola strongylocentroti sp. nov., isolated from a sea urchin Strongylocentrotus intermedius.</title>
        <authorList>
            <person name="Bae S.S."/>
        </authorList>
    </citation>
    <scope>NUCLEOTIDE SEQUENCE [LARGE SCALE GENOMIC DNA]</scope>
    <source>
        <strain evidence="3 4">MEBiC08714</strain>
    </source>
</reference>